<accession>A0A0T6BEA1</accession>
<name>A0A0T6BEA1_9SCAR</name>
<gene>
    <name evidence="1" type="ORF">AMK59_552</name>
</gene>
<evidence type="ECO:0000313" key="2">
    <source>
        <dbReference type="Proteomes" id="UP000051574"/>
    </source>
</evidence>
<dbReference type="OrthoDB" id="6159439at2759"/>
<evidence type="ECO:0000313" key="1">
    <source>
        <dbReference type="EMBL" id="KRT85670.1"/>
    </source>
</evidence>
<dbReference type="AlphaFoldDB" id="A0A0T6BEA1"/>
<dbReference type="EMBL" id="LJIG01001270">
    <property type="protein sequence ID" value="KRT85670.1"/>
    <property type="molecule type" value="Genomic_DNA"/>
</dbReference>
<dbReference type="Proteomes" id="UP000051574">
    <property type="component" value="Unassembled WGS sequence"/>
</dbReference>
<proteinExistence type="predicted"/>
<sequence length="166" mass="18127">MERIESLSDPSLCLQDLVTGVSTSSANSDMHGVHHHMDSVSSAVSVSSAISGIMTGSSASVLGHHVASHDPHHHGVVPHTPSLHHEPLEKLKHTHWTTENPYWMQGYAQYPQKINVGAGTVGTQILGPYFIEGTLTGGRYQKLLQFKLISVLVLAFCNQEDDDLRR</sequence>
<organism evidence="1 2">
    <name type="scientific">Oryctes borbonicus</name>
    <dbReference type="NCBI Taxonomy" id="1629725"/>
    <lineage>
        <taxon>Eukaryota</taxon>
        <taxon>Metazoa</taxon>
        <taxon>Ecdysozoa</taxon>
        <taxon>Arthropoda</taxon>
        <taxon>Hexapoda</taxon>
        <taxon>Insecta</taxon>
        <taxon>Pterygota</taxon>
        <taxon>Neoptera</taxon>
        <taxon>Endopterygota</taxon>
        <taxon>Coleoptera</taxon>
        <taxon>Polyphaga</taxon>
        <taxon>Scarabaeiformia</taxon>
        <taxon>Scarabaeidae</taxon>
        <taxon>Dynastinae</taxon>
        <taxon>Oryctes</taxon>
    </lineage>
</organism>
<comment type="caution">
    <text evidence="1">The sequence shown here is derived from an EMBL/GenBank/DDBJ whole genome shotgun (WGS) entry which is preliminary data.</text>
</comment>
<reference evidence="1 2" key="1">
    <citation type="submission" date="2015-09" db="EMBL/GenBank/DDBJ databases">
        <title>Draft genome of the scarab beetle Oryctes borbonicus.</title>
        <authorList>
            <person name="Meyer J.M."/>
            <person name="Markov G.V."/>
            <person name="Baskaran P."/>
            <person name="Herrmann M."/>
            <person name="Sommer R.J."/>
            <person name="Roedelsperger C."/>
        </authorList>
    </citation>
    <scope>NUCLEOTIDE SEQUENCE [LARGE SCALE GENOMIC DNA]</scope>
    <source>
        <strain evidence="1">OB123</strain>
        <tissue evidence="1">Whole animal</tissue>
    </source>
</reference>
<keyword evidence="2" id="KW-1185">Reference proteome</keyword>
<protein>
    <submittedName>
        <fullName evidence="1">Uncharacterized protein</fullName>
    </submittedName>
</protein>